<dbReference type="EMBL" id="MAYG01000023">
    <property type="protein sequence ID" value="OCA70038.1"/>
    <property type="molecule type" value="Genomic_DNA"/>
</dbReference>
<dbReference type="Proteomes" id="UP000093432">
    <property type="component" value="Unassembled WGS sequence"/>
</dbReference>
<protein>
    <submittedName>
        <fullName evidence="1">Uncharacterized protein</fullName>
    </submittedName>
</protein>
<dbReference type="RefSeq" id="WP_065400534.1">
    <property type="nucleotide sequence ID" value="NZ_MAYG01000023.1"/>
</dbReference>
<dbReference type="AlphaFoldDB" id="A0A1B8ZEJ9"/>
<evidence type="ECO:0000313" key="2">
    <source>
        <dbReference type="Proteomes" id="UP000093432"/>
    </source>
</evidence>
<gene>
    <name evidence="1" type="ORF">BBI00_19450</name>
</gene>
<accession>A0A1B8ZEJ9</accession>
<organism evidence="1 2">
    <name type="scientific">Chryseobacterium arthrosphaerae</name>
    <dbReference type="NCBI Taxonomy" id="651561"/>
    <lineage>
        <taxon>Bacteria</taxon>
        <taxon>Pseudomonadati</taxon>
        <taxon>Bacteroidota</taxon>
        <taxon>Flavobacteriia</taxon>
        <taxon>Flavobacteriales</taxon>
        <taxon>Weeksellaceae</taxon>
        <taxon>Chryseobacterium group</taxon>
        <taxon>Chryseobacterium</taxon>
    </lineage>
</organism>
<reference evidence="2" key="1">
    <citation type="submission" date="2016-07" db="EMBL/GenBank/DDBJ databases">
        <authorList>
            <person name="Florea S."/>
            <person name="Webb J.S."/>
            <person name="Jaromczyk J."/>
            <person name="Schardl C.L."/>
        </authorList>
    </citation>
    <scope>NUCLEOTIDE SEQUENCE [LARGE SCALE GENOMIC DNA]</scope>
    <source>
        <strain evidence="2">CC-VM-7</strain>
    </source>
</reference>
<name>A0A1B8ZEJ9_9FLAO</name>
<dbReference type="OrthoDB" id="1326433at2"/>
<proteinExistence type="predicted"/>
<evidence type="ECO:0000313" key="1">
    <source>
        <dbReference type="EMBL" id="OCA70038.1"/>
    </source>
</evidence>
<dbReference type="STRING" id="651561.BBI00_19450"/>
<sequence>MHTTDTIKRYKIFSAEDVQKILPGEYSSIEVYAKNMTFAFTEIDGNLILRGEGCRFPDLVSISGNLSIDAGNCELPRLKTIGGSFAMHGPAVLDKLEKVKGDFKCIINFGFKNTIKINGSIELKNATVYTGNKKLSAVRRTIAVNHQYQVDFLPKDGVFNVDVFADDIVFQHQKIQGRISLYGENISFPNLECIQGRFKIEPRKKKYPDFEHDFPVLKKMTGNLIIDKTKVCFPELKELTGNIEIRNNSFVKFPLLEKSGSILIRQHAGAEFPVLRVVNGCLQNHGFETCYLTELQIVTGSFFTHQILAKNILEVGNLMMSRYCEFDHLKKINGFVDSNMGFNYQSLEYIGYMMKDQQKSSKLPSLKRIGHYLYNKNDGFENLADRIYFKVKDNMYITKDKCYISRILSNQLYQHFGHPLEKLVSILKLRHKSFQNFITREYEREWNNYDSPNFVKVLNNIEKIWNKTEPITYEEFFTHYDTDFRLFCFSYFGVGTLMKKLEAKKINQEKILVNYFQYDKDGNKIAVRRTNYYEVYEVENTKFRHSFRMRELYSYAVKCWCPSTAEEHWLWIESRYKNNALTAIASTFRIHENIIPHIKCLKRQGDLLICEMEKEVVPKGAVRPLTADEYFSLLEAES</sequence>
<comment type="caution">
    <text evidence="1">The sequence shown here is derived from an EMBL/GenBank/DDBJ whole genome shotgun (WGS) entry which is preliminary data.</text>
</comment>